<organism evidence="14 15">
    <name type="scientific">Sediminibacterium ginsengisoli</name>
    <dbReference type="NCBI Taxonomy" id="413434"/>
    <lineage>
        <taxon>Bacteria</taxon>
        <taxon>Pseudomonadati</taxon>
        <taxon>Bacteroidota</taxon>
        <taxon>Chitinophagia</taxon>
        <taxon>Chitinophagales</taxon>
        <taxon>Chitinophagaceae</taxon>
        <taxon>Sediminibacterium</taxon>
    </lineage>
</organism>
<evidence type="ECO:0000256" key="5">
    <source>
        <dbReference type="ARBA" id="ARBA00022801"/>
    </source>
</evidence>
<dbReference type="GO" id="GO:0004519">
    <property type="term" value="F:endonuclease activity"/>
    <property type="evidence" value="ECO:0007669"/>
    <property type="project" value="UniProtKB-UniRule"/>
</dbReference>
<evidence type="ECO:0000313" key="15">
    <source>
        <dbReference type="Proteomes" id="UP000190888"/>
    </source>
</evidence>
<evidence type="ECO:0000256" key="3">
    <source>
        <dbReference type="ARBA" id="ARBA00022723"/>
    </source>
</evidence>
<keyword evidence="9 12" id="KW-0238">DNA-binding</keyword>
<comment type="subunit">
    <text evidence="11">Monomer. Binds crRNA and tracrRNA.</text>
</comment>
<feature type="domain" description="HNH Cas9-type" evidence="13">
    <location>
        <begin position="774"/>
        <end position="955"/>
    </location>
</feature>
<keyword evidence="10" id="KW-0464">Manganese</keyword>
<dbReference type="OrthoDB" id="9777169at2"/>
<keyword evidence="6" id="KW-0460">Magnesium</keyword>
<dbReference type="EMBL" id="FUWH01000013">
    <property type="protein sequence ID" value="SKA16412.1"/>
    <property type="molecule type" value="Genomic_DNA"/>
</dbReference>
<keyword evidence="3" id="KW-0479">Metal-binding</keyword>
<evidence type="ECO:0000256" key="1">
    <source>
        <dbReference type="ARBA" id="ARBA00001946"/>
    </source>
</evidence>
<evidence type="ECO:0000256" key="12">
    <source>
        <dbReference type="PROSITE-ProRule" id="PRU01085"/>
    </source>
</evidence>
<dbReference type="RefSeq" id="WP_078832636.1">
    <property type="nucleotide sequence ID" value="NZ_FUWH01000013.1"/>
</dbReference>
<dbReference type="GO" id="GO:0003723">
    <property type="term" value="F:RNA binding"/>
    <property type="evidence" value="ECO:0007669"/>
    <property type="project" value="UniProtKB-UniRule"/>
</dbReference>
<dbReference type="InterPro" id="IPR036397">
    <property type="entry name" value="RNaseH_sf"/>
</dbReference>
<dbReference type="PROSITE" id="PS51749">
    <property type="entry name" value="HNH_CAS9"/>
    <property type="match status" value="1"/>
</dbReference>
<evidence type="ECO:0000256" key="8">
    <source>
        <dbReference type="ARBA" id="ARBA00023118"/>
    </source>
</evidence>
<evidence type="ECO:0000313" key="14">
    <source>
        <dbReference type="EMBL" id="SKA16412.1"/>
    </source>
</evidence>
<evidence type="ECO:0000256" key="10">
    <source>
        <dbReference type="ARBA" id="ARBA00023211"/>
    </source>
</evidence>
<evidence type="ECO:0000256" key="2">
    <source>
        <dbReference type="ARBA" id="ARBA00022722"/>
    </source>
</evidence>
<dbReference type="STRING" id="413434.SAMN04488132_11316"/>
<name>A0A1T4RKA4_9BACT</name>
<keyword evidence="4 12" id="KW-0255">Endonuclease</keyword>
<gene>
    <name evidence="14" type="ORF">SAMN04488132_11316</name>
</gene>
<evidence type="ECO:0000256" key="4">
    <source>
        <dbReference type="ARBA" id="ARBA00022759"/>
    </source>
</evidence>
<dbReference type="InterPro" id="IPR028629">
    <property type="entry name" value="Cas9"/>
</dbReference>
<evidence type="ECO:0000259" key="13">
    <source>
        <dbReference type="PROSITE" id="PS51749"/>
    </source>
</evidence>
<proteinExistence type="predicted"/>
<keyword evidence="8" id="KW-0051">Antiviral defense</keyword>
<dbReference type="Proteomes" id="UP000190888">
    <property type="component" value="Unassembled WGS sequence"/>
</dbReference>
<dbReference type="GO" id="GO:0051607">
    <property type="term" value="P:defense response to virus"/>
    <property type="evidence" value="ECO:0007669"/>
    <property type="project" value="UniProtKB-KW"/>
</dbReference>
<keyword evidence="7" id="KW-0694">RNA-binding</keyword>
<accession>A0A1T4RKA4</accession>
<evidence type="ECO:0000256" key="7">
    <source>
        <dbReference type="ARBA" id="ARBA00022884"/>
    </source>
</evidence>
<dbReference type="Gene3D" id="3.30.420.10">
    <property type="entry name" value="Ribonuclease H-like superfamily/Ribonuclease H"/>
    <property type="match status" value="1"/>
</dbReference>
<dbReference type="Pfam" id="PF13395">
    <property type="entry name" value="HNH_4"/>
    <property type="match status" value="1"/>
</dbReference>
<dbReference type="GO" id="GO:0016787">
    <property type="term" value="F:hydrolase activity"/>
    <property type="evidence" value="ECO:0007669"/>
    <property type="project" value="UniProtKB-KW"/>
</dbReference>
<sequence length="1432" mass="168549">MNKIFAVDLGTNSIGWALRDPNLTGNQIEKFGVLTFNKGVGLGKTGEYSYAAERTQKRSTRRLYQSRKYRLWATLESLIKEGYCPLSIEDLNKWRHYDKDEAIRNNNGGRVYPINNHLFNAWIKLDFNNDGKPEYASPYQLRKELAEINLDFTKIENKFKLGRALYHIAQRRGFKSSRKTTDEHKEQDISDDEIVDLQRSEKKKNKVITDLFEKYPEAKTIGQLFALLESDHVRIRENFAQYAIRENYKDEIKYIFLFQKLGLEHSIYTKLVEKRKNANDGSIFYKRPLRSQKGLIGKCTLEPNKYRAPISHPDFEIFRAWSFLNNIKYRPVTDKTSTWQPLPLELKEHIYHEKFFRKSKAYFPFAEIADLVKKTGHNWELNYRANTTVTGCPVSARLRDIFGVDYMQLKIEKEKNSISGKSWYDIEDIWHTLFNYEDQEFVFDFAVEKLRLDETKAKQFVTAWNTMPVGYGMLSLNAIRKINTFLRKGLIYTEAVLLANIPSIIGQDLWLNNEQFFLQHIGALIDENRRQKTILNIVNNLVSRHKNLDQKYGYKDSSYILDNQDKKDILTAVEDTLGIKKWLEYNPIEKEKIIQTITDCYQAYFKTSELKRKDINGERHFEIKSGNDFYYKTDAGYYRLPKLIDTIAHFVQLNFSVSNKPLSFIYHPSEISIYPPAKPDKNGLLMLGSPKTGAFKNPMAMRALHELRKLINYMIKNNHIDTDTRIVVEVSRELNDTNKRWAIEAWQKQRESENKEFAQAIEHLIFTNPDISASNQNKQDIDKIRLWYEQTEEETLPPVTNTKKDIKGMRWTENVKKSYKEIISQKSLVDKYRLWKEQGCQCIYTGRLISITDLFNENVIDFEHTLPRSKSFDNSLANLTVCYADYNRTVKKNQIPSQLVNYETSHNGYSPILPRLEKWKEKIERIKQQVDFWKSKSKKAIDKQRKDDSIRQRHLWQMELDYWKNKVDRFTITEITSGFKNSQKVDTQLISKYALHYLKTYFEKVDIQKGSITAEFRKIYKLQMPDEKKDRNKHSHHAKDAAILTLIPVAAKRDAILEKYYNSKEQKEKFTEAEPYRGFKREHILNIDDTLLIHNIVNNQSLTPAKRKVRKRGKEQFIKDSSNPMWSTGDSIRGQLHQETFYGAIKPARRDAQGILQKDESGKFIQEDKIRYVIRVPFQYRKDSNTPGFKTLEEIEKQIVDVGLKSQIRKQVEKAESLKEAFEKGIFMLDKNGRPHGNKIRHIRVWASVSDPLIIKPQTNLSKIDYKQNYYAANATNSYFALYSGDEKKSFKYRNLFDVANILSKNGARKPEELFEPSIISKEKKDLQLKLSYILESGIKVIFYKEKEDLKAFSISELSKRLYVFTNFEKDGRLNFKYHLEARIKIDDNYSESELDFSTPKPTLRFSYAKYEFLVETYDFTINMDGSIKWHK</sequence>
<dbReference type="GO" id="GO:0046872">
    <property type="term" value="F:metal ion binding"/>
    <property type="evidence" value="ECO:0007669"/>
    <property type="project" value="UniProtKB-KW"/>
</dbReference>
<dbReference type="InterPro" id="IPR003615">
    <property type="entry name" value="HNH_nuc"/>
</dbReference>
<keyword evidence="2 12" id="KW-0540">Nuclease</keyword>
<comment type="cofactor">
    <cofactor evidence="1">
        <name>Mg(2+)</name>
        <dbReference type="ChEBI" id="CHEBI:18420"/>
    </cofactor>
</comment>
<dbReference type="InterPro" id="IPR033114">
    <property type="entry name" value="HNH_CAS9"/>
</dbReference>
<protein>
    <submittedName>
        <fullName evidence="14">HNH endonuclease</fullName>
    </submittedName>
</protein>
<keyword evidence="15" id="KW-1185">Reference proteome</keyword>
<evidence type="ECO:0000256" key="11">
    <source>
        <dbReference type="ARBA" id="ARBA00046380"/>
    </source>
</evidence>
<reference evidence="14 15" key="1">
    <citation type="submission" date="2017-02" db="EMBL/GenBank/DDBJ databases">
        <authorList>
            <person name="Peterson S.W."/>
        </authorList>
    </citation>
    <scope>NUCLEOTIDE SEQUENCE [LARGE SCALE GENOMIC DNA]</scope>
    <source>
        <strain evidence="14 15">DSM 22335</strain>
    </source>
</reference>
<dbReference type="NCBIfam" id="TIGR01865">
    <property type="entry name" value="cas_Csn1"/>
    <property type="match status" value="2"/>
</dbReference>
<evidence type="ECO:0000256" key="6">
    <source>
        <dbReference type="ARBA" id="ARBA00022842"/>
    </source>
</evidence>
<keyword evidence="5 12" id="KW-0378">Hydrolase</keyword>
<dbReference type="GO" id="GO:0003677">
    <property type="term" value="F:DNA binding"/>
    <property type="evidence" value="ECO:0007669"/>
    <property type="project" value="UniProtKB-UniRule"/>
</dbReference>
<evidence type="ECO:0000256" key="9">
    <source>
        <dbReference type="ARBA" id="ARBA00023125"/>
    </source>
</evidence>